<dbReference type="RefSeq" id="WP_055434083.1">
    <property type="nucleotide sequence ID" value="NZ_CYHA01000004.1"/>
</dbReference>
<dbReference type="GO" id="GO:0042171">
    <property type="term" value="F:lysophosphatidic acid acyltransferase activity"/>
    <property type="evidence" value="ECO:0007669"/>
    <property type="project" value="TreeGrafter"/>
</dbReference>
<dbReference type="InterPro" id="IPR029058">
    <property type="entry name" value="AB_hydrolase_fold"/>
</dbReference>
<name>A0A0K6H0R6_9NEIS</name>
<dbReference type="EMBL" id="CYHA01000004">
    <property type="protein sequence ID" value="CUA84359.1"/>
    <property type="molecule type" value="Genomic_DNA"/>
</dbReference>
<dbReference type="PANTHER" id="PTHR42886">
    <property type="entry name" value="RE40534P-RELATED"/>
    <property type="match status" value="1"/>
</dbReference>
<dbReference type="OrthoDB" id="9806902at2"/>
<dbReference type="Proteomes" id="UP000243535">
    <property type="component" value="Unassembled WGS sequence"/>
</dbReference>
<dbReference type="GO" id="GO:0006654">
    <property type="term" value="P:phosphatidic acid biosynthetic process"/>
    <property type="evidence" value="ECO:0007669"/>
    <property type="project" value="TreeGrafter"/>
</dbReference>
<gene>
    <name evidence="2" type="ORF">Ga0061063_2062</name>
</gene>
<dbReference type="SUPFAM" id="SSF53474">
    <property type="entry name" value="alpha/beta-Hydrolases"/>
    <property type="match status" value="1"/>
</dbReference>
<dbReference type="Pfam" id="PF12697">
    <property type="entry name" value="Abhydrolase_6"/>
    <property type="match status" value="1"/>
</dbReference>
<evidence type="ECO:0000313" key="2">
    <source>
        <dbReference type="EMBL" id="CUA84359.1"/>
    </source>
</evidence>
<feature type="domain" description="AB hydrolase-1" evidence="1">
    <location>
        <begin position="23"/>
        <end position="255"/>
    </location>
</feature>
<keyword evidence="2" id="KW-0378">Hydrolase</keyword>
<dbReference type="Gene3D" id="3.40.50.1820">
    <property type="entry name" value="alpha/beta hydrolase"/>
    <property type="match status" value="1"/>
</dbReference>
<evidence type="ECO:0000313" key="3">
    <source>
        <dbReference type="Proteomes" id="UP000243535"/>
    </source>
</evidence>
<dbReference type="AlphaFoldDB" id="A0A0K6H0R6"/>
<dbReference type="GO" id="GO:0052689">
    <property type="term" value="F:carboxylic ester hydrolase activity"/>
    <property type="evidence" value="ECO:0007669"/>
    <property type="project" value="TreeGrafter"/>
</dbReference>
<keyword evidence="3" id="KW-1185">Reference proteome</keyword>
<evidence type="ECO:0000259" key="1">
    <source>
        <dbReference type="Pfam" id="PF12697"/>
    </source>
</evidence>
<protein>
    <submittedName>
        <fullName evidence="2">Lysophospholipase, alpha-beta hydrolase superfamily</fullName>
    </submittedName>
</protein>
<accession>A0A0K6H0R6</accession>
<proteinExistence type="predicted"/>
<reference evidence="3" key="1">
    <citation type="submission" date="2015-08" db="EMBL/GenBank/DDBJ databases">
        <authorList>
            <person name="Varghese N."/>
        </authorList>
    </citation>
    <scope>NUCLEOTIDE SEQUENCE [LARGE SCALE GENOMIC DNA]</scope>
    <source>
        <strain evidence="3">DSM 17901</strain>
    </source>
</reference>
<sequence length="278" mass="30309">MRDIRLEWAHWPAKGQTAGAPPLLFVHGAFSGLWCWEANFLPWFAERGFDVWAVSLEGHAGSSGHERLARIGISDYVDNLQQAIDRIGQPPIIVGHSMGGYVTQALLSRGVELPGVIMLAAVPPYGLTPSVLRLLGLAPGKLMKVLLFQQGVYQPSSFELRHLLFSPAAPESATALMASREQRESYRAMVDMMLWPVLPPLRALPPALVLGSTLDQIVMAPDVYATAMRFGVAPVFFPGMGHMMMLDQGWQDVAETMANWLQTQWPAAAPAPAGTVEA</sequence>
<organism evidence="2 3">
    <name type="scientific">Gulbenkiania indica</name>
    <dbReference type="NCBI Taxonomy" id="375574"/>
    <lineage>
        <taxon>Bacteria</taxon>
        <taxon>Pseudomonadati</taxon>
        <taxon>Pseudomonadota</taxon>
        <taxon>Betaproteobacteria</taxon>
        <taxon>Neisseriales</taxon>
        <taxon>Chromobacteriaceae</taxon>
        <taxon>Gulbenkiania</taxon>
    </lineage>
</organism>
<dbReference type="GO" id="GO:0055088">
    <property type="term" value="P:lipid homeostasis"/>
    <property type="evidence" value="ECO:0007669"/>
    <property type="project" value="TreeGrafter"/>
</dbReference>
<dbReference type="PANTHER" id="PTHR42886:SF42">
    <property type="entry name" value="ALPHA_BETA-HYDROLASES SUPERFAMILY PROTEIN"/>
    <property type="match status" value="1"/>
</dbReference>
<dbReference type="InterPro" id="IPR000073">
    <property type="entry name" value="AB_hydrolase_1"/>
</dbReference>
<dbReference type="STRING" id="375574.GCA_001418035_01852"/>